<dbReference type="PANTHER" id="PTHR43863">
    <property type="entry name" value="HYDROLASE, PUTATIVE (AFU_ORTHOLOGUE AFUA_1G03140)-RELATED"/>
    <property type="match status" value="1"/>
</dbReference>
<dbReference type="SUPFAM" id="SSF49265">
    <property type="entry name" value="Fibronectin type III"/>
    <property type="match status" value="1"/>
</dbReference>
<dbReference type="Pfam" id="PF00754">
    <property type="entry name" value="F5_F8_type_C"/>
    <property type="match status" value="1"/>
</dbReference>
<dbReference type="EMBL" id="AZGI01000040">
    <property type="protein sequence ID" value="KRM39452.1"/>
    <property type="molecule type" value="Genomic_DNA"/>
</dbReference>
<proteinExistence type="inferred from homology"/>
<accession>A0A0R1YJU1</accession>
<dbReference type="Gene3D" id="3.20.20.80">
    <property type="entry name" value="Glycosidases"/>
    <property type="match status" value="1"/>
</dbReference>
<dbReference type="InterPro" id="IPR000421">
    <property type="entry name" value="FA58C"/>
</dbReference>
<dbReference type="InterPro" id="IPR013780">
    <property type="entry name" value="Glyco_hydro_b"/>
</dbReference>
<dbReference type="PANTHER" id="PTHR43863:SF2">
    <property type="entry name" value="MALTASE-GLUCOAMYLASE"/>
    <property type="match status" value="1"/>
</dbReference>
<keyword evidence="8" id="KW-1185">Reference proteome</keyword>
<dbReference type="InterPro" id="IPR003961">
    <property type="entry name" value="FN3_dom"/>
</dbReference>
<evidence type="ECO:0000313" key="7">
    <source>
        <dbReference type="EMBL" id="KRM39452.1"/>
    </source>
</evidence>
<dbReference type="InterPro" id="IPR000322">
    <property type="entry name" value="Glyco_hydro_31_TIM"/>
</dbReference>
<dbReference type="SUPFAM" id="SSF49785">
    <property type="entry name" value="Galactose-binding domain-like"/>
    <property type="match status" value="1"/>
</dbReference>
<feature type="domain" description="Glycoside hydrolase family 31 TIM barrel" evidence="4">
    <location>
        <begin position="269"/>
        <end position="509"/>
    </location>
</feature>
<dbReference type="Gene3D" id="2.60.40.1180">
    <property type="entry name" value="Golgi alpha-mannosidase II"/>
    <property type="match status" value="2"/>
</dbReference>
<evidence type="ECO:0000256" key="2">
    <source>
        <dbReference type="RuleBase" id="RU361185"/>
    </source>
</evidence>
<evidence type="ECO:0000259" key="6">
    <source>
        <dbReference type="Pfam" id="PF21365"/>
    </source>
</evidence>
<keyword evidence="2" id="KW-0378">Hydrolase</keyword>
<organism evidence="7 8">
    <name type="scientific">Lactobacillus hamsteri DSM 5661 = JCM 6256</name>
    <dbReference type="NCBI Taxonomy" id="1423754"/>
    <lineage>
        <taxon>Bacteria</taxon>
        <taxon>Bacillati</taxon>
        <taxon>Bacillota</taxon>
        <taxon>Bacilli</taxon>
        <taxon>Lactobacillales</taxon>
        <taxon>Lactobacillaceae</taxon>
        <taxon>Lactobacillus</taxon>
    </lineage>
</organism>
<dbReference type="Pfam" id="PF13802">
    <property type="entry name" value="Gal_mutarotas_2"/>
    <property type="match status" value="1"/>
</dbReference>
<dbReference type="InterPro" id="IPR048395">
    <property type="entry name" value="Glyco_hydro_31_C"/>
</dbReference>
<dbReference type="SUPFAM" id="SSF51445">
    <property type="entry name" value="(Trans)glycosidases"/>
    <property type="match status" value="1"/>
</dbReference>
<protein>
    <submittedName>
        <fullName evidence="7">Alpha-glucosidase</fullName>
    </submittedName>
</protein>
<dbReference type="Pfam" id="PF21365">
    <property type="entry name" value="Glyco_hydro_31_3rd"/>
    <property type="match status" value="1"/>
</dbReference>
<dbReference type="InterPro" id="IPR025887">
    <property type="entry name" value="Glyco_hydro_31_N_dom"/>
</dbReference>
<evidence type="ECO:0000259" key="3">
    <source>
        <dbReference type="Pfam" id="PF00754"/>
    </source>
</evidence>
<dbReference type="GO" id="GO:0005975">
    <property type="term" value="P:carbohydrate metabolic process"/>
    <property type="evidence" value="ECO:0007669"/>
    <property type="project" value="InterPro"/>
</dbReference>
<dbReference type="Gene3D" id="2.60.40.1760">
    <property type="entry name" value="glycosyl hydrolase (family 31)"/>
    <property type="match status" value="1"/>
</dbReference>
<comment type="caution">
    <text evidence="7">The sequence shown here is derived from an EMBL/GenBank/DDBJ whole genome shotgun (WGS) entry which is preliminary data.</text>
</comment>
<reference evidence="7 8" key="1">
    <citation type="journal article" date="2015" name="Genome Announc.">
        <title>Expanding the biotechnology potential of lactobacilli through comparative genomics of 213 strains and associated genera.</title>
        <authorList>
            <person name="Sun Z."/>
            <person name="Harris H.M."/>
            <person name="McCann A."/>
            <person name="Guo C."/>
            <person name="Argimon S."/>
            <person name="Zhang W."/>
            <person name="Yang X."/>
            <person name="Jeffery I.B."/>
            <person name="Cooney J.C."/>
            <person name="Kagawa T.F."/>
            <person name="Liu W."/>
            <person name="Song Y."/>
            <person name="Salvetti E."/>
            <person name="Wrobel A."/>
            <person name="Rasinkangas P."/>
            <person name="Parkhill J."/>
            <person name="Rea M.C."/>
            <person name="O'Sullivan O."/>
            <person name="Ritari J."/>
            <person name="Douillard F.P."/>
            <person name="Paul Ross R."/>
            <person name="Yang R."/>
            <person name="Briner A.E."/>
            <person name="Felis G.E."/>
            <person name="de Vos W.M."/>
            <person name="Barrangou R."/>
            <person name="Klaenhammer T.R."/>
            <person name="Caufield P.W."/>
            <person name="Cui Y."/>
            <person name="Zhang H."/>
            <person name="O'Toole P.W."/>
        </authorList>
    </citation>
    <scope>NUCLEOTIDE SEQUENCE [LARGE SCALE GENOMIC DNA]</scope>
    <source>
        <strain evidence="7 8">DSM 5661</strain>
    </source>
</reference>
<evidence type="ECO:0000259" key="5">
    <source>
        <dbReference type="Pfam" id="PF13802"/>
    </source>
</evidence>
<comment type="similarity">
    <text evidence="1 2">Belongs to the glycosyl hydrolase 31 family.</text>
</comment>
<dbReference type="STRING" id="1423754.FC39_GL001044"/>
<dbReference type="Pfam" id="PF01055">
    <property type="entry name" value="Glyco_hydro_31_2nd"/>
    <property type="match status" value="1"/>
</dbReference>
<feature type="domain" description="Glycoside hydrolase family 31 N-terminal" evidence="5">
    <location>
        <begin position="36"/>
        <end position="196"/>
    </location>
</feature>
<dbReference type="SUPFAM" id="SSF51011">
    <property type="entry name" value="Glycosyl hydrolase domain"/>
    <property type="match status" value="1"/>
</dbReference>
<dbReference type="OrthoDB" id="176168at2"/>
<dbReference type="AlphaFoldDB" id="A0A0R1YJU1"/>
<dbReference type="Proteomes" id="UP000051223">
    <property type="component" value="Unassembled WGS sequence"/>
</dbReference>
<dbReference type="InterPro" id="IPR017853">
    <property type="entry name" value="GH"/>
</dbReference>
<dbReference type="CDD" id="cd00063">
    <property type="entry name" value="FN3"/>
    <property type="match status" value="1"/>
</dbReference>
<feature type="domain" description="F5/8 type C" evidence="3">
    <location>
        <begin position="874"/>
        <end position="988"/>
    </location>
</feature>
<dbReference type="Gene3D" id="2.60.120.260">
    <property type="entry name" value="Galactose-binding domain-like"/>
    <property type="match status" value="1"/>
</dbReference>
<dbReference type="InterPro" id="IPR051816">
    <property type="entry name" value="Glycosyl_Hydrolase_31"/>
</dbReference>
<dbReference type="InterPro" id="IPR011013">
    <property type="entry name" value="Gal_mutarotase_sf_dom"/>
</dbReference>
<dbReference type="RefSeq" id="WP_025080692.1">
    <property type="nucleotide sequence ID" value="NZ_AZGI01000040.1"/>
</dbReference>
<dbReference type="InterPro" id="IPR008979">
    <property type="entry name" value="Galactose-bd-like_sf"/>
</dbReference>
<evidence type="ECO:0000313" key="8">
    <source>
        <dbReference type="Proteomes" id="UP000051223"/>
    </source>
</evidence>
<evidence type="ECO:0000259" key="4">
    <source>
        <dbReference type="Pfam" id="PF01055"/>
    </source>
</evidence>
<dbReference type="GO" id="GO:0004553">
    <property type="term" value="F:hydrolase activity, hydrolyzing O-glycosyl compounds"/>
    <property type="evidence" value="ECO:0007669"/>
    <property type="project" value="InterPro"/>
</dbReference>
<dbReference type="InterPro" id="IPR036116">
    <property type="entry name" value="FN3_sf"/>
</dbReference>
<gene>
    <name evidence="7" type="ORF">FC39_GL001044</name>
</gene>
<dbReference type="GO" id="GO:0030246">
    <property type="term" value="F:carbohydrate binding"/>
    <property type="evidence" value="ECO:0007669"/>
    <property type="project" value="InterPro"/>
</dbReference>
<dbReference type="PATRIC" id="fig|1423754.3.peg.1075"/>
<dbReference type="CDD" id="cd14752">
    <property type="entry name" value="GH31_N"/>
    <property type="match status" value="1"/>
</dbReference>
<dbReference type="SUPFAM" id="SSF74650">
    <property type="entry name" value="Galactose mutarotase-like"/>
    <property type="match status" value="1"/>
</dbReference>
<name>A0A0R1YJU1_9LACO</name>
<keyword evidence="2" id="KW-0326">Glycosidase</keyword>
<feature type="domain" description="Glycosyl hydrolase family 31 C-terminal" evidence="6">
    <location>
        <begin position="516"/>
        <end position="612"/>
    </location>
</feature>
<sequence>MTQDTQFNRHQLGQLLGANKRDHYYELHYATGEVARLYILADGIFRYFLDPSKKFDENHSSLVNLEQFNNQYFEKSRPRATSDSLIIQSGSYQLIFQQKPAIMTIFDESLHRTRLVQLSPIELGTDQSTEILKQNKNEFYFGGGLQNGSFSHKGKRIDIKHDNITGDGGVLSQVPFFWSNAGFGEFRNSMANGEYDFGKVNENAAMITHNTPIFDNFYLIGNSSKDILRKYFVLTGQPLMPPKYALELGHIGNFLTTKWKPSEAKERAAQMFEDGNYYLRTNNDDEVIGKASLNGEEQYQFSARAMIDRYQKQHFDLGWMIPNFGTNDVNDDALELFNEYAETHGVEAGLWTDQNKDNFVKNTSFIATNTYDEKVLDKDTQMLKNNLNRRRPLIFANTANAGSQKFSALIFGDSGGNWENTRTQVAGFLGANLSGEPLVGCGVDGNNGGGNAQISIRDFQWKAFTPLLFNIDDQGKFSKSPFAYNNKMTRINRAYLELRKQLKNYLYTLVYQAQNGEPIIRALFIDFPHEQINYTEQVDHEFMLGPNLLISPITNGREDGNGNSRKDNLYLPDHRTMWIDLFTGKKYLGGRVYNKLSYPVWHLPVFVRGGSIFDLGKRNYVFYPQGMSQISFYDDNDYTDFAHKHSETKITSDLESSKLTITIDPTKGEFNGMEDESTTNLNIMCDSYPDGLTVKINDQVINMQEYGTVDTFAHAKEGFFYNTNYSWMPEFDSYNEPKQTALQIKLAKRDITDSKITITIQNFNYGGQTLVHSITDSVLRAPKLPTINPEDITAHSLTINWPKVTDKVQVEMNGILYDGIDGDSFTFHELTPNTKYILRLRNVAGNKVSEWSDPFGAITKKAAIDYAIQNIHVTSNYEAKDGHPLSYLTDLKLASEWEVKDKFDETKPLTLTFNFEKEEKLSRMAFVPRNIDHDGDPIEVGMEISKDGNEFKPYGDRYTWKADAKNKVIGLRDVTAKAIRLTVYKSSGSTVAGKEVMFFKDKNSVDE</sequence>
<evidence type="ECO:0000256" key="1">
    <source>
        <dbReference type="ARBA" id="ARBA00007806"/>
    </source>
</evidence>
<dbReference type="eggNOG" id="COG1501">
    <property type="taxonomic scope" value="Bacteria"/>
</dbReference>